<accession>A0ACA9MCY7</accession>
<keyword evidence="2" id="KW-1185">Reference proteome</keyword>
<comment type="caution">
    <text evidence="1">The sequence shown here is derived from an EMBL/GenBank/DDBJ whole genome shotgun (WGS) entry which is preliminary data.</text>
</comment>
<protein>
    <submittedName>
        <fullName evidence="1">35559_t:CDS:1</fullName>
    </submittedName>
</protein>
<gene>
    <name evidence="1" type="ORF">RPERSI_LOCUS5138</name>
</gene>
<feature type="non-terminal residue" evidence="1">
    <location>
        <position position="289"/>
    </location>
</feature>
<organism evidence="1 2">
    <name type="scientific">Racocetra persica</name>
    <dbReference type="NCBI Taxonomy" id="160502"/>
    <lineage>
        <taxon>Eukaryota</taxon>
        <taxon>Fungi</taxon>
        <taxon>Fungi incertae sedis</taxon>
        <taxon>Mucoromycota</taxon>
        <taxon>Glomeromycotina</taxon>
        <taxon>Glomeromycetes</taxon>
        <taxon>Diversisporales</taxon>
        <taxon>Gigasporaceae</taxon>
        <taxon>Racocetra</taxon>
    </lineage>
</organism>
<dbReference type="EMBL" id="CAJVQC010007548">
    <property type="protein sequence ID" value="CAG8580784.1"/>
    <property type="molecule type" value="Genomic_DNA"/>
</dbReference>
<evidence type="ECO:0000313" key="1">
    <source>
        <dbReference type="EMBL" id="CAG8580784.1"/>
    </source>
</evidence>
<evidence type="ECO:0000313" key="2">
    <source>
        <dbReference type="Proteomes" id="UP000789920"/>
    </source>
</evidence>
<sequence>MYADDVATFEMTAPSTIGWIAMGIGDSMVGSYIVMAWPTTTNTVAISQRVAYRYAVPEVTEHQSDITLLPSSGVKDGVFTVTFTRPLVVTNSTINSATQNFVWALHTTSRPSDDPYTTTITRHNDIGHFTITGSISNYDKYIIAHGVPLIIIGLLMSIAAGVKFNSNNTHHVIGVIIFICFFLQLALGWIHHHLYDPSRKFIPWWTRLHWWFGRILAIGSFYQISLGLALYHVGSPLVTAYYIWVAIVIIFYLSISFYLWRKREAELRIYKSSNTLYTGVRREDLEQTE</sequence>
<proteinExistence type="predicted"/>
<reference evidence="1" key="1">
    <citation type="submission" date="2021-06" db="EMBL/GenBank/DDBJ databases">
        <authorList>
            <person name="Kallberg Y."/>
            <person name="Tangrot J."/>
            <person name="Rosling A."/>
        </authorList>
    </citation>
    <scope>NUCLEOTIDE SEQUENCE</scope>
    <source>
        <strain evidence="1">MA461A</strain>
    </source>
</reference>
<dbReference type="Proteomes" id="UP000789920">
    <property type="component" value="Unassembled WGS sequence"/>
</dbReference>
<name>A0ACA9MCY7_9GLOM</name>